<name>A0A7X6M2Y7_9NOCA</name>
<comment type="caution">
    <text evidence="1">The sequence shown here is derived from an EMBL/GenBank/DDBJ whole genome shotgun (WGS) entry which is preliminary data.</text>
</comment>
<reference evidence="1 2" key="1">
    <citation type="submission" date="2020-04" db="EMBL/GenBank/DDBJ databases">
        <title>MicrobeNet Type strains.</title>
        <authorList>
            <person name="Nicholson A.C."/>
        </authorList>
    </citation>
    <scope>NUCLEOTIDE SEQUENCE [LARGE SCALE GENOMIC DNA]</scope>
    <source>
        <strain evidence="1 2">DSM 44445</strain>
    </source>
</reference>
<keyword evidence="2" id="KW-1185">Reference proteome</keyword>
<sequence>MVYVDPALAKKAEQAMAAAVDNMRSALHKIDTDVTNAAGWRGDARDAFGAAAEEWGKQSQKIHGLLDRITQQVGHGSKQFEQMETENHSEFQHLIGL</sequence>
<dbReference type="EMBL" id="JAAXPE010000034">
    <property type="protein sequence ID" value="NKY88784.1"/>
    <property type="molecule type" value="Genomic_DNA"/>
</dbReference>
<dbReference type="RefSeq" id="WP_157171347.1">
    <property type="nucleotide sequence ID" value="NZ_CAWPHS010000028.1"/>
</dbReference>
<dbReference type="InterPro" id="IPR010310">
    <property type="entry name" value="T7SS_ESAT-6-like"/>
</dbReference>
<proteinExistence type="predicted"/>
<protein>
    <submittedName>
        <fullName evidence="1">WXG100 family type VII secretion target</fullName>
    </submittedName>
</protein>
<dbReference type="Pfam" id="PF06013">
    <property type="entry name" value="WXG100"/>
    <property type="match status" value="1"/>
</dbReference>
<dbReference type="AlphaFoldDB" id="A0A7X6M2Y7"/>
<evidence type="ECO:0000313" key="2">
    <source>
        <dbReference type="Proteomes" id="UP000523447"/>
    </source>
</evidence>
<organism evidence="1 2">
    <name type="scientific">Nocardia veterana</name>
    <dbReference type="NCBI Taxonomy" id="132249"/>
    <lineage>
        <taxon>Bacteria</taxon>
        <taxon>Bacillati</taxon>
        <taxon>Actinomycetota</taxon>
        <taxon>Actinomycetes</taxon>
        <taxon>Mycobacteriales</taxon>
        <taxon>Nocardiaceae</taxon>
        <taxon>Nocardia</taxon>
    </lineage>
</organism>
<dbReference type="SUPFAM" id="SSF140453">
    <property type="entry name" value="EsxAB dimer-like"/>
    <property type="match status" value="1"/>
</dbReference>
<dbReference type="InterPro" id="IPR036689">
    <property type="entry name" value="ESAT-6-like_sf"/>
</dbReference>
<gene>
    <name evidence="1" type="ORF">HGA07_24590</name>
</gene>
<dbReference type="Proteomes" id="UP000523447">
    <property type="component" value="Unassembled WGS sequence"/>
</dbReference>
<dbReference type="Gene3D" id="1.10.287.1060">
    <property type="entry name" value="ESAT-6-like"/>
    <property type="match status" value="1"/>
</dbReference>
<evidence type="ECO:0000313" key="1">
    <source>
        <dbReference type="EMBL" id="NKY88784.1"/>
    </source>
</evidence>
<accession>A0A7X6M2Y7</accession>